<protein>
    <submittedName>
        <fullName evidence="1">Uncharacterized protein</fullName>
    </submittedName>
</protein>
<dbReference type="EMBL" id="LT670818">
    <property type="protein sequence ID" value="SHG57998.1"/>
    <property type="molecule type" value="Genomic_DNA"/>
</dbReference>
<accession>A0A1M5KYX4</accession>
<name>A0A1M5KYX4_9BRAD</name>
<dbReference type="AlphaFoldDB" id="A0A1M5KYX4"/>
<dbReference type="Proteomes" id="UP000190675">
    <property type="component" value="Chromosome I"/>
</dbReference>
<gene>
    <name evidence="1" type="ORF">SAMN05444169_3156</name>
</gene>
<evidence type="ECO:0000313" key="1">
    <source>
        <dbReference type="EMBL" id="SHG57998.1"/>
    </source>
</evidence>
<reference evidence="1 2" key="1">
    <citation type="submission" date="2016-11" db="EMBL/GenBank/DDBJ databases">
        <authorList>
            <person name="Jaros S."/>
            <person name="Januszkiewicz K."/>
            <person name="Wedrychowicz H."/>
        </authorList>
    </citation>
    <scope>NUCLEOTIDE SEQUENCE [LARGE SCALE GENOMIC DNA]</scope>
    <source>
        <strain evidence="1 2">GAS242</strain>
    </source>
</reference>
<organism evidence="1 2">
    <name type="scientific">Bradyrhizobium erythrophlei</name>
    <dbReference type="NCBI Taxonomy" id="1437360"/>
    <lineage>
        <taxon>Bacteria</taxon>
        <taxon>Pseudomonadati</taxon>
        <taxon>Pseudomonadota</taxon>
        <taxon>Alphaproteobacteria</taxon>
        <taxon>Hyphomicrobiales</taxon>
        <taxon>Nitrobacteraceae</taxon>
        <taxon>Bradyrhizobium</taxon>
    </lineage>
</organism>
<sequence>MCSTPQYVRNGAAKRCAICGLIRTLLLANRTLFNEVRRTLQDPSGGYKWLRRASRRLTTAAASSTRQCLDVQDFAAS</sequence>
<evidence type="ECO:0000313" key="2">
    <source>
        <dbReference type="Proteomes" id="UP000190675"/>
    </source>
</evidence>
<proteinExistence type="predicted"/>